<dbReference type="OrthoDB" id="474800at2"/>
<evidence type="ECO:0008006" key="3">
    <source>
        <dbReference type="Google" id="ProtNLM"/>
    </source>
</evidence>
<protein>
    <recommendedName>
        <fullName evidence="3">RNA polymerase sigma-70 region 4 domain-containing protein</fullName>
    </recommendedName>
</protein>
<reference evidence="1 2" key="1">
    <citation type="submission" date="2017-06" db="EMBL/GenBank/DDBJ databases">
        <title>Genome sequencing of cyanobaciteial culture collection at National Institute for Environmental Studies (NIES).</title>
        <authorList>
            <person name="Hirose Y."/>
            <person name="Shimura Y."/>
            <person name="Fujisawa T."/>
            <person name="Nakamura Y."/>
            <person name="Kawachi M."/>
        </authorList>
    </citation>
    <scope>NUCLEOTIDE SEQUENCE [LARGE SCALE GENOMIC DNA]</scope>
    <source>
        <strain evidence="1 2">NIES-806</strain>
    </source>
</reference>
<dbReference type="AlphaFoldDB" id="A0A1Z4V673"/>
<organism evidence="1 2">
    <name type="scientific">Dolichospermum compactum NIES-806</name>
    <dbReference type="NCBI Taxonomy" id="1973481"/>
    <lineage>
        <taxon>Bacteria</taxon>
        <taxon>Bacillati</taxon>
        <taxon>Cyanobacteriota</taxon>
        <taxon>Cyanophyceae</taxon>
        <taxon>Nostocales</taxon>
        <taxon>Aphanizomenonaceae</taxon>
        <taxon>Dolichospermum</taxon>
        <taxon>Dolichospermum compactum</taxon>
    </lineage>
</organism>
<sequence length="533" mass="62969">MSNNILEAKFYTRIIGINPDCSPQIQVDNKLKRNLESYQKRTQEFESLYQHDDPQILVIYWMQIIFDNQVETQTVEMAWQYLQCFCEESIYKATRKVFYNDKYQQDKRYELMLSGLFIARQFVYNSEEFKVVINKYDHNKGLFEYYIQAVLENVIKDKLGLKFSTWRRLIKCSEKELNQALENNGINNGLITKIQFARRFFKRVYMYNRIANNVARKSGDKYPEPQESDYEESVNSYNKDRVLPSSPDEVFISQNITTETLKEWIEICNTSLSNYFNPQSNVYNYQDNYTNNQKSKDADKINPLGLDLQLVIQRFSNLNATDKKIVVLTYGFKMKQQDIGNIFSLTQTAISHRVKNIKIEFMDILIESLYQSVTPETWINNYIDNWLNRLGDSYHKPLDSNYLRRILIEVVKTLDTSENRLLELKYGQRIDDCQLTMKLNMTEKDLLKMINQIQGKLEQGLLKKLEKLVHDSLELALSAFSQKLIDNACLNLNICETDRNRLKLSISERKWQNPTIDIANSILDKIICTYRKT</sequence>
<dbReference type="KEGG" id="dcm:NIES806_31410"/>
<dbReference type="EMBL" id="AP018316">
    <property type="protein sequence ID" value="BAZ86923.1"/>
    <property type="molecule type" value="Genomic_DNA"/>
</dbReference>
<dbReference type="Proteomes" id="UP000218702">
    <property type="component" value="Chromosome"/>
</dbReference>
<proteinExistence type="predicted"/>
<keyword evidence="2" id="KW-1185">Reference proteome</keyword>
<dbReference type="RefSeq" id="WP_096668670.1">
    <property type="nucleotide sequence ID" value="NZ_AP018316.1"/>
</dbReference>
<evidence type="ECO:0000313" key="2">
    <source>
        <dbReference type="Proteomes" id="UP000218702"/>
    </source>
</evidence>
<evidence type="ECO:0000313" key="1">
    <source>
        <dbReference type="EMBL" id="BAZ86923.1"/>
    </source>
</evidence>
<accession>A0A1Z4V673</accession>
<name>A0A1Z4V673_9CYAN</name>
<gene>
    <name evidence="1" type="ORF">NIES806_31410</name>
</gene>